<evidence type="ECO:0000256" key="3">
    <source>
        <dbReference type="ARBA" id="ARBA00022989"/>
    </source>
</evidence>
<evidence type="ECO:0000256" key="2">
    <source>
        <dbReference type="ARBA" id="ARBA00022692"/>
    </source>
</evidence>
<reference evidence="8" key="2">
    <citation type="journal article" date="2009" name="Fungal Genet. Biol.">
        <title>The 2008 update of the Aspergillus nidulans genome annotation: a community effort.</title>
        <authorList>
            <person name="Wortman J.R."/>
            <person name="Gilsenan J.M."/>
            <person name="Joardar V."/>
            <person name="Deegan J."/>
            <person name="Clutterbuck J."/>
            <person name="Andersen M.R."/>
            <person name="Archer D."/>
            <person name="Bencina M."/>
            <person name="Braus G."/>
            <person name="Coutinho P."/>
            <person name="von Dohren H."/>
            <person name="Doonan J."/>
            <person name="Driessen A.J."/>
            <person name="Durek P."/>
            <person name="Espeso E."/>
            <person name="Fekete E."/>
            <person name="Flipphi M."/>
            <person name="Estrada C.G."/>
            <person name="Geysens S."/>
            <person name="Goldman G."/>
            <person name="de Groot P.W."/>
            <person name="Hansen K."/>
            <person name="Harris S.D."/>
            <person name="Heinekamp T."/>
            <person name="Helmstaedt K."/>
            <person name="Henrissat B."/>
            <person name="Hofmann G."/>
            <person name="Homan T."/>
            <person name="Horio T."/>
            <person name="Horiuchi H."/>
            <person name="James S."/>
            <person name="Jones M."/>
            <person name="Karaffa L."/>
            <person name="Karanyi Z."/>
            <person name="Kato M."/>
            <person name="Keller N."/>
            <person name="Kelly D.E."/>
            <person name="Kiel J.A."/>
            <person name="Kim J.M."/>
            <person name="van der Klei I.J."/>
            <person name="Klis F.M."/>
            <person name="Kovalchuk A."/>
            <person name="Krasevec N."/>
            <person name="Kubicek C.P."/>
            <person name="Liu B."/>
            <person name="Maccabe A."/>
            <person name="Meyer V."/>
            <person name="Mirabito P."/>
            <person name="Miskei M."/>
            <person name="Mos M."/>
            <person name="Mullins J."/>
            <person name="Nelson D.R."/>
            <person name="Nielsen J."/>
            <person name="Oakley B.R."/>
            <person name="Osmani S.A."/>
            <person name="Pakula T."/>
            <person name="Paszewski A."/>
            <person name="Paulsen I."/>
            <person name="Pilsyk S."/>
            <person name="Pocsi I."/>
            <person name="Punt P.J."/>
            <person name="Ram A.F."/>
            <person name="Ren Q."/>
            <person name="Robellet X."/>
            <person name="Robson G."/>
            <person name="Seiboth B."/>
            <person name="van Solingen P."/>
            <person name="Specht T."/>
            <person name="Sun J."/>
            <person name="Taheri-Talesh N."/>
            <person name="Takeshita N."/>
            <person name="Ussery D."/>
            <person name="vanKuyk P.A."/>
            <person name="Visser H."/>
            <person name="van de Vondervoort P.J."/>
            <person name="de Vries R.P."/>
            <person name="Walton J."/>
            <person name="Xiang X."/>
            <person name="Xiong Y."/>
            <person name="Zeng A.P."/>
            <person name="Brandt B.W."/>
            <person name="Cornell M.J."/>
            <person name="van den Hondel C.A."/>
            <person name="Visser J."/>
            <person name="Oliver S.G."/>
            <person name="Turner G."/>
        </authorList>
    </citation>
    <scope>GENOME REANNOTATION</scope>
    <source>
        <strain evidence="8">FGSC A4 / ATCC 38163 / CBS 112.46 / NRRL 194 / M139</strain>
    </source>
</reference>
<organism evidence="7 8">
    <name type="scientific">Emericella nidulans (strain FGSC A4 / ATCC 38163 / CBS 112.46 / NRRL 194 / M139)</name>
    <name type="common">Aspergillus nidulans</name>
    <dbReference type="NCBI Taxonomy" id="227321"/>
    <lineage>
        <taxon>Eukaryota</taxon>
        <taxon>Fungi</taxon>
        <taxon>Dikarya</taxon>
        <taxon>Ascomycota</taxon>
        <taxon>Pezizomycotina</taxon>
        <taxon>Eurotiomycetes</taxon>
        <taxon>Eurotiomycetidae</taxon>
        <taxon>Eurotiales</taxon>
        <taxon>Aspergillaceae</taxon>
        <taxon>Aspergillus</taxon>
        <taxon>Aspergillus subgen. Nidulantes</taxon>
    </lineage>
</organism>
<dbReference type="InterPro" id="IPR026841">
    <property type="entry name" value="Aur1/Ipt1"/>
</dbReference>
<dbReference type="Pfam" id="PF14378">
    <property type="entry name" value="PAP2_3"/>
    <property type="match status" value="1"/>
</dbReference>
<evidence type="ECO:0000313" key="8">
    <source>
        <dbReference type="Proteomes" id="UP000000560"/>
    </source>
</evidence>
<dbReference type="InterPro" id="IPR052185">
    <property type="entry name" value="IPC_Synthase-Related"/>
</dbReference>
<feature type="transmembrane region" description="Helical" evidence="5">
    <location>
        <begin position="165"/>
        <end position="187"/>
    </location>
</feature>
<evidence type="ECO:0000259" key="6">
    <source>
        <dbReference type="Pfam" id="PF14378"/>
    </source>
</evidence>
<dbReference type="STRING" id="227321.C8V9Q2"/>
<feature type="transmembrane region" description="Helical" evidence="5">
    <location>
        <begin position="222"/>
        <end position="245"/>
    </location>
</feature>
<dbReference type="AlphaFoldDB" id="C8V9Q2"/>
<dbReference type="PANTHER" id="PTHR31310:SF16">
    <property type="entry name" value="INOSITOLPHOSPHOTRANSFERASE AUR1_IPT1 DOMAIN-CONTAINING PROTEIN"/>
    <property type="match status" value="1"/>
</dbReference>
<keyword evidence="2 5" id="KW-0812">Transmembrane</keyword>
<evidence type="ECO:0000256" key="4">
    <source>
        <dbReference type="ARBA" id="ARBA00023136"/>
    </source>
</evidence>
<feature type="domain" description="Inositolphosphotransferase Aur1/Ipt1" evidence="6">
    <location>
        <begin position="54"/>
        <end position="233"/>
    </location>
</feature>
<evidence type="ECO:0000256" key="5">
    <source>
        <dbReference type="SAM" id="Phobius"/>
    </source>
</evidence>
<keyword evidence="8" id="KW-1185">Reference proteome</keyword>
<dbReference type="GeneID" id="2868437"/>
<dbReference type="eggNOG" id="ENOG502QTNB">
    <property type="taxonomic scope" value="Eukaryota"/>
</dbReference>
<keyword evidence="4 5" id="KW-0472">Membrane</keyword>
<dbReference type="GO" id="GO:0016020">
    <property type="term" value="C:membrane"/>
    <property type="evidence" value="ECO:0007669"/>
    <property type="project" value="UniProtKB-SubCell"/>
</dbReference>
<feature type="transmembrane region" description="Helical" evidence="5">
    <location>
        <begin position="89"/>
        <end position="107"/>
    </location>
</feature>
<dbReference type="HOGENOM" id="CLU_035756_1_0_1"/>
<dbReference type="PANTHER" id="PTHR31310">
    <property type="match status" value="1"/>
</dbReference>
<comment type="subcellular location">
    <subcellularLocation>
        <location evidence="1">Membrane</location>
        <topology evidence="1">Multi-pass membrane protein</topology>
    </subcellularLocation>
</comment>
<reference evidence="8" key="1">
    <citation type="journal article" date="2005" name="Nature">
        <title>Sequencing of Aspergillus nidulans and comparative analysis with A. fumigatus and A. oryzae.</title>
        <authorList>
            <person name="Galagan J.E."/>
            <person name="Calvo S.E."/>
            <person name="Cuomo C."/>
            <person name="Ma L.J."/>
            <person name="Wortman J.R."/>
            <person name="Batzoglou S."/>
            <person name="Lee S.I."/>
            <person name="Basturkmen M."/>
            <person name="Spevak C.C."/>
            <person name="Clutterbuck J."/>
            <person name="Kapitonov V."/>
            <person name="Jurka J."/>
            <person name="Scazzocchio C."/>
            <person name="Farman M."/>
            <person name="Butler J."/>
            <person name="Purcell S."/>
            <person name="Harris S."/>
            <person name="Braus G.H."/>
            <person name="Draht O."/>
            <person name="Busch S."/>
            <person name="D'Enfert C."/>
            <person name="Bouchier C."/>
            <person name="Goldman G.H."/>
            <person name="Bell-Pedersen D."/>
            <person name="Griffiths-Jones S."/>
            <person name="Doonan J.H."/>
            <person name="Yu J."/>
            <person name="Vienken K."/>
            <person name="Pain A."/>
            <person name="Freitag M."/>
            <person name="Selker E.U."/>
            <person name="Archer D.B."/>
            <person name="Penalva M.A."/>
            <person name="Oakley B.R."/>
            <person name="Momany M."/>
            <person name="Tanaka T."/>
            <person name="Kumagai T."/>
            <person name="Asai K."/>
            <person name="Machida M."/>
            <person name="Nierman W.C."/>
            <person name="Denning D.W."/>
            <person name="Caddick M."/>
            <person name="Hynes M."/>
            <person name="Paoletti M."/>
            <person name="Fischer R."/>
            <person name="Miller B."/>
            <person name="Dyer P."/>
            <person name="Sachs M.S."/>
            <person name="Osmani S.A."/>
            <person name="Birren B.W."/>
        </authorList>
    </citation>
    <scope>NUCLEOTIDE SEQUENCE [LARGE SCALE GENOMIC DNA]</scope>
    <source>
        <strain evidence="8">FGSC A4 / ATCC 38163 / CBS 112.46 / NRRL 194 / M139</strain>
    </source>
</reference>
<gene>
    <name evidence="7" type="ORF">ANIA_08786</name>
</gene>
<evidence type="ECO:0000256" key="1">
    <source>
        <dbReference type="ARBA" id="ARBA00004141"/>
    </source>
</evidence>
<accession>C8V9Q2</accession>
<dbReference type="OMA" id="MNYYYAT"/>
<dbReference type="Proteomes" id="UP000000560">
    <property type="component" value="Chromosome III"/>
</dbReference>
<dbReference type="CDD" id="cd03386">
    <property type="entry name" value="PAP2_Aur1_like"/>
    <property type="match status" value="1"/>
</dbReference>
<name>C8V9Q2_EMENI</name>
<sequence length="322" mass="36647">MVLVAYLLGTLYLRDGDRWVDLQVQVYQGLRAISARAIAGHDAIFARAERHALQILALEHTLHIDVELAIQKFVLTKAPWLMPFLARVYYSHIVLGVVFFAYTYTFLKRETFQAIRRTLAFENVIAFIIITLWRCTPPRLLPEEYGFVDVLHSNHGGSAWTQNKFQLTIAAMPSLHFGNSMFIALCLIRFSPHWYLRVIAPVWPTLMAFTIVATANHFVLDAVVGACVVLVAYRFNYAMLGLLPVERALFKLLRLEKPPAARLLGSVRHLGLGDSFSSVSPHAVPEFAEWCGDLTWMHYEHNHASLVYALTIEYYRARPSTT</sequence>
<dbReference type="RefSeq" id="XP_050467789.1">
    <property type="nucleotide sequence ID" value="XM_050611805.1"/>
</dbReference>
<protein>
    <recommendedName>
        <fullName evidence="6">Inositolphosphotransferase Aur1/Ipt1 domain-containing protein</fullName>
    </recommendedName>
</protein>
<dbReference type="InParanoid" id="C8V9Q2"/>
<dbReference type="KEGG" id="ani:ANIA_08786"/>
<evidence type="ECO:0000313" key="7">
    <source>
        <dbReference type="EMBL" id="CBF78022.1"/>
    </source>
</evidence>
<dbReference type="EMBL" id="BN001303">
    <property type="protein sequence ID" value="CBF78022.1"/>
    <property type="molecule type" value="Genomic_DNA"/>
</dbReference>
<keyword evidence="3 5" id="KW-1133">Transmembrane helix</keyword>
<feature type="transmembrane region" description="Helical" evidence="5">
    <location>
        <begin position="114"/>
        <end position="133"/>
    </location>
</feature>
<dbReference type="OrthoDB" id="2566866at2759"/>
<feature type="transmembrane region" description="Helical" evidence="5">
    <location>
        <begin position="194"/>
        <end position="216"/>
    </location>
</feature>
<proteinExistence type="predicted"/>